<evidence type="ECO:0000313" key="1">
    <source>
        <dbReference type="EMBL" id="MBX6680521.1"/>
    </source>
</evidence>
<dbReference type="Pfam" id="PF05677">
    <property type="entry name" value="DUF818"/>
    <property type="match status" value="1"/>
</dbReference>
<comment type="caution">
    <text evidence="1">The sequence shown here is derived from an EMBL/GenBank/DDBJ whole genome shotgun (WGS) entry which is preliminary data.</text>
</comment>
<organism evidence="1 2">
    <name type="scientific">Chlamydia gallinacea</name>
    <dbReference type="NCBI Taxonomy" id="1457153"/>
    <lineage>
        <taxon>Bacteria</taxon>
        <taxon>Pseudomonadati</taxon>
        <taxon>Chlamydiota</taxon>
        <taxon>Chlamydiia</taxon>
        <taxon>Chlamydiales</taxon>
        <taxon>Chlamydiaceae</taxon>
        <taxon>Chlamydia/Chlamydophila group</taxon>
        <taxon>Chlamydia</taxon>
    </lineage>
</organism>
<gene>
    <name evidence="1" type="ORF">JG731_04080</name>
</gene>
<dbReference type="InterPro" id="IPR008536">
    <property type="entry name" value="DUF818"/>
</dbReference>
<dbReference type="RefSeq" id="WP_221078959.1">
    <property type="nucleotide sequence ID" value="NZ_CALUPS010000001.1"/>
</dbReference>
<keyword evidence="2" id="KW-1185">Reference proteome</keyword>
<dbReference type="SUPFAM" id="SSF53474">
    <property type="entry name" value="alpha/beta-Hydrolases"/>
    <property type="match status" value="1"/>
</dbReference>
<evidence type="ECO:0000313" key="2">
    <source>
        <dbReference type="Proteomes" id="UP000781104"/>
    </source>
</evidence>
<name>A0ABS7ISX1_9CHLA</name>
<dbReference type="EMBL" id="JAEMHH010000016">
    <property type="protein sequence ID" value="MBX6680521.1"/>
    <property type="molecule type" value="Genomic_DNA"/>
</dbReference>
<dbReference type="NCBIfam" id="NF042907">
    <property type="entry name" value="CPn0927_CPn0928"/>
    <property type="match status" value="1"/>
</dbReference>
<proteinExistence type="predicted"/>
<dbReference type="InterPro" id="IPR029058">
    <property type="entry name" value="AB_hydrolase_fold"/>
</dbReference>
<dbReference type="InterPro" id="IPR050037">
    <property type="entry name" value="CPn0927-like928-like"/>
</dbReference>
<dbReference type="Proteomes" id="UP000781104">
    <property type="component" value="Unassembled WGS sequence"/>
</dbReference>
<dbReference type="Gene3D" id="3.40.50.1820">
    <property type="entry name" value="alpha/beta hydrolase"/>
    <property type="match status" value="1"/>
</dbReference>
<sequence length="378" mass="42029">MLSIIYAGNNQGRPCTQLEDLQATPEVFIFSSNKAYANYKFRKCHATLFRVLRLIWEVVKAIFRIICLPLGLYWVLEKVCQNACTPSAGGIITEPLCEVKKQVQQSFAKKAQRLLQQKCVKTIKRIPIQCDNLLIDTLAITFPNAKPDRWMIFAPGQAECFEHRVLSNWNWAQDIAAEAQSNFLMMNYPGVMQSQGEVSLESLIKAHAACVAYLRDYPEGPQAKEIIAYGYSLGTAVQSAALAREVTDGSDGVHWMVIQDRAPRSLAAVAKQLAGIFGEWGIKWTGWNVDIESASKTLPTALLIHNCTFEGEVLGDGVFSRNTCLASALLDTNSVENKIFIGVPCLYHANNLPSEEISRVAGEIVKHFDKAPTEKEEL</sequence>
<protein>
    <submittedName>
        <fullName evidence="1">Uncharacterized protein</fullName>
    </submittedName>
</protein>
<reference evidence="1 2" key="1">
    <citation type="journal article" date="2021" name="Sci. Rep.">
        <title>Genetic and phenotypic analysis of the pathogenic potential of two novel Chlamydia gallinacea strains compared to Chlamydia psittaci.</title>
        <authorList>
            <person name="Heijne M."/>
            <person name="Jelocnik M."/>
            <person name="Umanets A."/>
            <person name="Brouwer M.S.M."/>
            <person name="Dinkla A."/>
            <person name="Harders F."/>
            <person name="van Keulen L.J.M."/>
            <person name="Roest H.J."/>
            <person name="Schaafsma F."/>
            <person name="Velkers F.C."/>
            <person name="van der Goot J.A."/>
            <person name="Pannekoek Y."/>
            <person name="Koets A.P."/>
        </authorList>
    </citation>
    <scope>NUCLEOTIDE SEQUENCE [LARGE SCALE GENOMIC DNA]</scope>
    <source>
        <strain evidence="1 2">NL_F725</strain>
    </source>
</reference>
<accession>A0ABS7ISX1</accession>